<keyword evidence="2" id="KW-0479">Metal-binding</keyword>
<proteinExistence type="predicted"/>
<dbReference type="PANTHER" id="PTHR24960">
    <property type="entry name" value="PHOTOSYSTEM I IRON-SULFUR CENTER-RELATED"/>
    <property type="match status" value="1"/>
</dbReference>
<feature type="domain" description="4Fe-4S ferredoxin-type" evidence="5">
    <location>
        <begin position="17"/>
        <end position="46"/>
    </location>
</feature>
<sequence length="49" mass="4979">MKCQKVCPVGAVTVENNTAHVDYDKCVGCGKCAAGCPTGAIHIVTLGKS</sequence>
<comment type="caution">
    <text evidence="6">The sequence shown here is derived from an EMBL/GenBank/DDBJ whole genome shotgun (WGS) entry which is preliminary data.</text>
</comment>
<evidence type="ECO:0000256" key="2">
    <source>
        <dbReference type="ARBA" id="ARBA00022723"/>
    </source>
</evidence>
<evidence type="ECO:0000313" key="6">
    <source>
        <dbReference type="EMBL" id="EKC55254.1"/>
    </source>
</evidence>
<dbReference type="InterPro" id="IPR017900">
    <property type="entry name" value="4Fe4S_Fe_S_CS"/>
</dbReference>
<organism evidence="6">
    <name type="scientific">human gut metagenome</name>
    <dbReference type="NCBI Taxonomy" id="408170"/>
    <lineage>
        <taxon>unclassified sequences</taxon>
        <taxon>metagenomes</taxon>
        <taxon>organismal metagenomes</taxon>
    </lineage>
</organism>
<dbReference type="InterPro" id="IPR057431">
    <property type="entry name" value="LdpA_Fe-S-bd"/>
</dbReference>
<dbReference type="SUPFAM" id="SSF54862">
    <property type="entry name" value="4Fe-4S ferredoxins"/>
    <property type="match status" value="1"/>
</dbReference>
<dbReference type="GO" id="GO:0051539">
    <property type="term" value="F:4 iron, 4 sulfur cluster binding"/>
    <property type="evidence" value="ECO:0007669"/>
    <property type="project" value="UniProtKB-KW"/>
</dbReference>
<dbReference type="PROSITE" id="PS00198">
    <property type="entry name" value="4FE4S_FER_1"/>
    <property type="match status" value="1"/>
</dbReference>
<evidence type="ECO:0000259" key="5">
    <source>
        <dbReference type="PROSITE" id="PS51379"/>
    </source>
</evidence>
<evidence type="ECO:0000256" key="3">
    <source>
        <dbReference type="ARBA" id="ARBA00023004"/>
    </source>
</evidence>
<keyword evidence="3" id="KW-0408">Iron</keyword>
<keyword evidence="1" id="KW-0004">4Fe-4S</keyword>
<evidence type="ECO:0000256" key="4">
    <source>
        <dbReference type="ARBA" id="ARBA00023014"/>
    </source>
</evidence>
<accession>K1SIK1</accession>
<dbReference type="GO" id="GO:0046872">
    <property type="term" value="F:metal ion binding"/>
    <property type="evidence" value="ECO:0007669"/>
    <property type="project" value="UniProtKB-KW"/>
</dbReference>
<keyword evidence="4" id="KW-0411">Iron-sulfur</keyword>
<dbReference type="PROSITE" id="PS51379">
    <property type="entry name" value="4FE4S_FER_2"/>
    <property type="match status" value="1"/>
</dbReference>
<dbReference type="Pfam" id="PF25160">
    <property type="entry name" value="LdpA_Fe-S-bd"/>
    <property type="match status" value="1"/>
</dbReference>
<reference evidence="6" key="1">
    <citation type="journal article" date="2013" name="Environ. Microbiol.">
        <title>Microbiota from the distal guts of lean and obese adolescents exhibit partial functional redundancy besides clear differences in community structure.</title>
        <authorList>
            <person name="Ferrer M."/>
            <person name="Ruiz A."/>
            <person name="Lanza F."/>
            <person name="Haange S.B."/>
            <person name="Oberbach A."/>
            <person name="Till H."/>
            <person name="Bargiela R."/>
            <person name="Campoy C."/>
            <person name="Segura M.T."/>
            <person name="Richter M."/>
            <person name="von Bergen M."/>
            <person name="Seifert J."/>
            <person name="Suarez A."/>
        </authorList>
    </citation>
    <scope>NUCLEOTIDE SEQUENCE</scope>
</reference>
<dbReference type="InterPro" id="IPR017896">
    <property type="entry name" value="4Fe4S_Fe-S-bd"/>
</dbReference>
<protein>
    <submittedName>
        <fullName evidence="6">Protein containing 4Fe-4S ferredoxin, iron-sulfur binding, subgroup domain protein</fullName>
    </submittedName>
</protein>
<gene>
    <name evidence="6" type="ORF">OBE_11653</name>
</gene>
<dbReference type="AlphaFoldDB" id="K1SIK1"/>
<dbReference type="EMBL" id="AJWZ01008032">
    <property type="protein sequence ID" value="EKC55254.1"/>
    <property type="molecule type" value="Genomic_DNA"/>
</dbReference>
<dbReference type="Gene3D" id="3.30.70.20">
    <property type="match status" value="1"/>
</dbReference>
<name>K1SIK1_9ZZZZ</name>
<dbReference type="InterPro" id="IPR050157">
    <property type="entry name" value="PSI_iron-sulfur_center"/>
</dbReference>
<dbReference type="PANTHER" id="PTHR24960:SF79">
    <property type="entry name" value="PHOTOSYSTEM I IRON-SULFUR CENTER"/>
    <property type="match status" value="1"/>
</dbReference>
<evidence type="ECO:0000256" key="1">
    <source>
        <dbReference type="ARBA" id="ARBA00022485"/>
    </source>
</evidence>